<comment type="caution">
    <text evidence="1">The sequence shown here is derived from an EMBL/GenBank/DDBJ whole genome shotgun (WGS) entry which is preliminary data.</text>
</comment>
<gene>
    <name evidence="1" type="ORF">RRG08_057399</name>
</gene>
<evidence type="ECO:0000313" key="2">
    <source>
        <dbReference type="Proteomes" id="UP001283361"/>
    </source>
</evidence>
<dbReference type="Proteomes" id="UP001283361">
    <property type="component" value="Unassembled WGS sequence"/>
</dbReference>
<proteinExistence type="predicted"/>
<evidence type="ECO:0000313" key="1">
    <source>
        <dbReference type="EMBL" id="KAK3797946.1"/>
    </source>
</evidence>
<protein>
    <submittedName>
        <fullName evidence="1">Uncharacterized protein</fullName>
    </submittedName>
</protein>
<dbReference type="AlphaFoldDB" id="A0AAE1B2Z2"/>
<accession>A0AAE1B2Z2</accession>
<name>A0AAE1B2Z2_9GAST</name>
<sequence length="211" mass="23051">MSGVKGRASEESIQIFTTYTETERQKDTLFIKEKIKSEKMGHAGCGPEALTSPKPRQSYNFDLSLSVITRMTPSFVIGCMSEAARVRVSPFDPVGRGAGHNWTFCTEARIRRNTEAHRKRLTSTRDKDGVDKAGVGEIVVADDVMDPDVHKCQAGVSDEAMLCHPGSTALTEMAAADSVISLGRQREHPGNGFNKPSTGLKFRAFGKTRTT</sequence>
<reference evidence="1" key="1">
    <citation type="journal article" date="2023" name="G3 (Bethesda)">
        <title>A reference genome for the long-term kleptoplast-retaining sea slug Elysia crispata morphotype clarki.</title>
        <authorList>
            <person name="Eastman K.E."/>
            <person name="Pendleton A.L."/>
            <person name="Shaikh M.A."/>
            <person name="Suttiyut T."/>
            <person name="Ogas R."/>
            <person name="Tomko P."/>
            <person name="Gavelis G."/>
            <person name="Widhalm J.R."/>
            <person name="Wisecaver J.H."/>
        </authorList>
    </citation>
    <scope>NUCLEOTIDE SEQUENCE</scope>
    <source>
        <strain evidence="1">ECLA1</strain>
    </source>
</reference>
<dbReference type="EMBL" id="JAWDGP010000734">
    <property type="protein sequence ID" value="KAK3797946.1"/>
    <property type="molecule type" value="Genomic_DNA"/>
</dbReference>
<organism evidence="1 2">
    <name type="scientific">Elysia crispata</name>
    <name type="common">lettuce slug</name>
    <dbReference type="NCBI Taxonomy" id="231223"/>
    <lineage>
        <taxon>Eukaryota</taxon>
        <taxon>Metazoa</taxon>
        <taxon>Spiralia</taxon>
        <taxon>Lophotrochozoa</taxon>
        <taxon>Mollusca</taxon>
        <taxon>Gastropoda</taxon>
        <taxon>Heterobranchia</taxon>
        <taxon>Euthyneura</taxon>
        <taxon>Panpulmonata</taxon>
        <taxon>Sacoglossa</taxon>
        <taxon>Placobranchoidea</taxon>
        <taxon>Plakobranchidae</taxon>
        <taxon>Elysia</taxon>
    </lineage>
</organism>
<keyword evidence="2" id="KW-1185">Reference proteome</keyword>